<reference evidence="3 4" key="1">
    <citation type="submission" date="2019-01" db="EMBL/GenBank/DDBJ databases">
        <title>Complete genome sequence of Cohnella hallensis HS21 isolated from Korean fir (Abies koreana) rhizospheric soil.</title>
        <authorList>
            <person name="Jiang L."/>
            <person name="Kang S.W."/>
            <person name="Kim S."/>
            <person name="Jung J."/>
            <person name="Kim C.Y."/>
            <person name="Kim D.H."/>
            <person name="Kim S.W."/>
            <person name="Lee J."/>
        </authorList>
    </citation>
    <scope>NUCLEOTIDE SEQUENCE [LARGE SCALE GENOMIC DNA]</scope>
    <source>
        <strain evidence="3 4">HS21</strain>
    </source>
</reference>
<evidence type="ECO:0000256" key="1">
    <source>
        <dbReference type="SAM" id="MobiDB-lite"/>
    </source>
</evidence>
<dbReference type="AlphaFoldDB" id="A0A3T1CYM6"/>
<dbReference type="OrthoDB" id="2678330at2"/>
<gene>
    <name evidence="3" type="ORF">KCTCHS21_03620</name>
</gene>
<proteinExistence type="predicted"/>
<dbReference type="EMBL" id="AP019400">
    <property type="protein sequence ID" value="BBI30963.1"/>
    <property type="molecule type" value="Genomic_DNA"/>
</dbReference>
<feature type="transmembrane region" description="Helical" evidence="2">
    <location>
        <begin position="39"/>
        <end position="57"/>
    </location>
</feature>
<feature type="region of interest" description="Disordered" evidence="1">
    <location>
        <begin position="292"/>
        <end position="314"/>
    </location>
</feature>
<keyword evidence="2" id="KW-0812">Transmembrane</keyword>
<protein>
    <submittedName>
        <fullName evidence="3">Uncharacterized protein</fullName>
    </submittedName>
</protein>
<name>A0A3T1CYM6_9BACL</name>
<organism evidence="3 4">
    <name type="scientific">Cohnella abietis</name>
    <dbReference type="NCBI Taxonomy" id="2507935"/>
    <lineage>
        <taxon>Bacteria</taxon>
        <taxon>Bacillati</taxon>
        <taxon>Bacillota</taxon>
        <taxon>Bacilli</taxon>
        <taxon>Bacillales</taxon>
        <taxon>Paenibacillaceae</taxon>
        <taxon>Cohnella</taxon>
    </lineage>
</organism>
<keyword evidence="2" id="KW-1133">Transmembrane helix</keyword>
<dbReference type="Proteomes" id="UP000289856">
    <property type="component" value="Chromosome"/>
</dbReference>
<sequence>MIDQSTREIEKKKVIIWLALILCALLTLVGISMGDWRMALVAGGITIACIAALSAINRQLDAIPPYRPGKGFWFYRLSRSRKIHVLTVGQVVIFLVIIGLQGFKISSVMYALVLISTIQFMFKSRISHHTPVDQASLFELEDIGVIQPSESVIGLYQDFQSWTTANGGAKILLLTPERLIAIRMINPNEGERTEIPLMDIDRLGLVGQGKKGEGLLLSVGVSNGSIIRFMLLGQSFHYSPEQFIQQFLELLDKRSAGQEGVLESAQNLRVRPEEHPPILNHPVFRPIDLHNEPVVPASDTPHQPSATKPKVIDF</sequence>
<evidence type="ECO:0000313" key="3">
    <source>
        <dbReference type="EMBL" id="BBI30963.1"/>
    </source>
</evidence>
<accession>A0A3T1CYM6</accession>
<dbReference type="RefSeq" id="WP_130604853.1">
    <property type="nucleotide sequence ID" value="NZ_AP019400.1"/>
</dbReference>
<feature type="transmembrane region" description="Helical" evidence="2">
    <location>
        <begin position="14"/>
        <end position="33"/>
    </location>
</feature>
<keyword evidence="4" id="KW-1185">Reference proteome</keyword>
<keyword evidence="2" id="KW-0472">Membrane</keyword>
<dbReference type="KEGG" id="cohn:KCTCHS21_03620"/>
<evidence type="ECO:0000256" key="2">
    <source>
        <dbReference type="SAM" id="Phobius"/>
    </source>
</evidence>
<evidence type="ECO:0000313" key="4">
    <source>
        <dbReference type="Proteomes" id="UP000289856"/>
    </source>
</evidence>